<dbReference type="PANTHER" id="PTHR30582">
    <property type="entry name" value="L,D-TRANSPEPTIDASE"/>
    <property type="match status" value="1"/>
</dbReference>
<feature type="domain" description="L,D-TPase catalytic" evidence="9">
    <location>
        <begin position="385"/>
        <end position="502"/>
    </location>
</feature>
<evidence type="ECO:0000256" key="6">
    <source>
        <dbReference type="PROSITE-ProRule" id="PRU01373"/>
    </source>
</evidence>
<gene>
    <name evidence="10" type="ORF">HF576_09405</name>
</gene>
<keyword evidence="2" id="KW-0808">Transferase</keyword>
<dbReference type="RefSeq" id="WP_168912533.1">
    <property type="nucleotide sequence ID" value="NZ_JABACI010000002.1"/>
</dbReference>
<accession>A0ABX1KFA4</accession>
<dbReference type="InterPro" id="IPR022029">
    <property type="entry name" value="YoaR-like_PG-bd"/>
</dbReference>
<dbReference type="Pfam" id="PF03734">
    <property type="entry name" value="YkuD"/>
    <property type="match status" value="1"/>
</dbReference>
<sequence length="503" mass="51837">MTDLATKPNADEASNGDAADGVAEQATADLALTEDAPTGDGPASPTYAWAPPEPQPKKHRTAMWIGIGAGAAAAAAIVAASLILIAPGTTVAGVPVGWLTPGAAADAIEQRLAETTIVLSGDGVEAEVTGADLGASVDARAMADAAFAAHPMWNPTAWFAAPIEAEVTLDTEAATEALRAAAPDLYTDPVDATLAFDSASATYVVTPALLGTGIDVAAVQQAVQNAFDAGGMSVEFDVVPAEIEAAIPTPAAEATAGQLNSMLDTVGFYIGEERTVPVDRAVAASWLTITPAPAEGAFEITADAAAIQPVVDGLAAAVNRAPENALVITNSAGRVLRTEAAGQSGRELGDTQSVADDFATQLSSGDASFDLPVNEVPVTTVSLARRIEVDLGDQRAYLFENESLIGSYVISSGLSDTPTPTGNFTVNGYSRQQSMGCFEGAPYCVRDVPWVTWFAPDIGFHGANSLRSSLGYPQSHGCVNMWDAQAKFVYDWSAMGTEVWVHH</sequence>
<dbReference type="Pfam" id="PF12229">
    <property type="entry name" value="PG_binding_4"/>
    <property type="match status" value="1"/>
</dbReference>
<evidence type="ECO:0000313" key="10">
    <source>
        <dbReference type="EMBL" id="NLP84066.1"/>
    </source>
</evidence>
<evidence type="ECO:0000256" key="3">
    <source>
        <dbReference type="ARBA" id="ARBA00022960"/>
    </source>
</evidence>
<feature type="region of interest" description="Disordered" evidence="7">
    <location>
        <begin position="1"/>
        <end position="55"/>
    </location>
</feature>
<dbReference type="Gene3D" id="2.40.440.10">
    <property type="entry name" value="L,D-transpeptidase catalytic domain-like"/>
    <property type="match status" value="1"/>
</dbReference>
<dbReference type="Proteomes" id="UP001429745">
    <property type="component" value="Unassembled WGS sequence"/>
</dbReference>
<keyword evidence="8" id="KW-0472">Membrane</keyword>
<keyword evidence="8" id="KW-1133">Transmembrane helix</keyword>
<evidence type="ECO:0000313" key="11">
    <source>
        <dbReference type="Proteomes" id="UP001429745"/>
    </source>
</evidence>
<dbReference type="EMBL" id="JABACI010000002">
    <property type="protein sequence ID" value="NLP84066.1"/>
    <property type="molecule type" value="Genomic_DNA"/>
</dbReference>
<protein>
    <submittedName>
        <fullName evidence="10">L,D-transpeptidase</fullName>
    </submittedName>
</protein>
<dbReference type="InterPro" id="IPR038063">
    <property type="entry name" value="Transpep_catalytic_dom"/>
</dbReference>
<keyword evidence="4 6" id="KW-0573">Peptidoglycan synthesis</keyword>
<dbReference type="PANTHER" id="PTHR30582:SF2">
    <property type="entry name" value="L,D-TRANSPEPTIDASE YCIB-RELATED"/>
    <property type="match status" value="1"/>
</dbReference>
<evidence type="ECO:0000256" key="8">
    <source>
        <dbReference type="SAM" id="Phobius"/>
    </source>
</evidence>
<organism evidence="10 11">
    <name type="scientific">Microbacterium salsuginis</name>
    <dbReference type="NCBI Taxonomy" id="2722803"/>
    <lineage>
        <taxon>Bacteria</taxon>
        <taxon>Bacillati</taxon>
        <taxon>Actinomycetota</taxon>
        <taxon>Actinomycetes</taxon>
        <taxon>Micrococcales</taxon>
        <taxon>Microbacteriaceae</taxon>
        <taxon>Microbacterium</taxon>
    </lineage>
</organism>
<feature type="active site" description="Proton donor/acceptor" evidence="6">
    <location>
        <position position="461"/>
    </location>
</feature>
<keyword evidence="5 6" id="KW-0961">Cell wall biogenesis/degradation</keyword>
<dbReference type="InterPro" id="IPR050979">
    <property type="entry name" value="LD-transpeptidase"/>
</dbReference>
<reference evidence="10 11" key="1">
    <citation type="submission" date="2020-04" db="EMBL/GenBank/DDBJ databases">
        <title>CFH 90308 Microbacterium sp.</title>
        <authorList>
            <person name="Nie G."/>
            <person name="Ming H."/>
            <person name="Xia T."/>
        </authorList>
    </citation>
    <scope>NUCLEOTIDE SEQUENCE [LARGE SCALE GENOMIC DNA]</scope>
    <source>
        <strain evidence="10 11">CFH 90308</strain>
    </source>
</reference>
<dbReference type="SUPFAM" id="SSF141523">
    <property type="entry name" value="L,D-transpeptidase catalytic domain-like"/>
    <property type="match status" value="1"/>
</dbReference>
<evidence type="ECO:0000256" key="7">
    <source>
        <dbReference type="SAM" id="MobiDB-lite"/>
    </source>
</evidence>
<keyword evidence="3 6" id="KW-0133">Cell shape</keyword>
<dbReference type="InterPro" id="IPR005490">
    <property type="entry name" value="LD_TPept_cat_dom"/>
</dbReference>
<dbReference type="PROSITE" id="PS52029">
    <property type="entry name" value="LD_TPASE"/>
    <property type="match status" value="1"/>
</dbReference>
<keyword evidence="8" id="KW-0812">Transmembrane</keyword>
<evidence type="ECO:0000259" key="9">
    <source>
        <dbReference type="PROSITE" id="PS52029"/>
    </source>
</evidence>
<comment type="caution">
    <text evidence="10">The sequence shown here is derived from an EMBL/GenBank/DDBJ whole genome shotgun (WGS) entry which is preliminary data.</text>
</comment>
<evidence type="ECO:0000256" key="5">
    <source>
        <dbReference type="ARBA" id="ARBA00023316"/>
    </source>
</evidence>
<evidence type="ECO:0000256" key="4">
    <source>
        <dbReference type="ARBA" id="ARBA00022984"/>
    </source>
</evidence>
<proteinExistence type="predicted"/>
<evidence type="ECO:0000256" key="2">
    <source>
        <dbReference type="ARBA" id="ARBA00022679"/>
    </source>
</evidence>
<comment type="pathway">
    <text evidence="1 6">Cell wall biogenesis; peptidoglycan biosynthesis.</text>
</comment>
<dbReference type="CDD" id="cd16913">
    <property type="entry name" value="YkuD_like"/>
    <property type="match status" value="1"/>
</dbReference>
<name>A0ABX1KFA4_9MICO</name>
<feature type="transmembrane region" description="Helical" evidence="8">
    <location>
        <begin position="62"/>
        <end position="86"/>
    </location>
</feature>
<feature type="active site" description="Nucleophile" evidence="6">
    <location>
        <position position="478"/>
    </location>
</feature>
<keyword evidence="11" id="KW-1185">Reference proteome</keyword>
<evidence type="ECO:0000256" key="1">
    <source>
        <dbReference type="ARBA" id="ARBA00004752"/>
    </source>
</evidence>